<reference evidence="1" key="2">
    <citation type="submission" date="2023-06" db="EMBL/GenBank/DDBJ databases">
        <authorList>
            <person name="Ma L."/>
            <person name="Liu K.-W."/>
            <person name="Li Z."/>
            <person name="Hsiao Y.-Y."/>
            <person name="Qi Y."/>
            <person name="Fu T."/>
            <person name="Tang G."/>
            <person name="Zhang D."/>
            <person name="Sun W.-H."/>
            <person name="Liu D.-K."/>
            <person name="Li Y."/>
            <person name="Chen G.-Z."/>
            <person name="Liu X.-D."/>
            <person name="Liao X.-Y."/>
            <person name="Jiang Y.-T."/>
            <person name="Yu X."/>
            <person name="Hao Y."/>
            <person name="Huang J."/>
            <person name="Zhao X.-W."/>
            <person name="Ke S."/>
            <person name="Chen Y.-Y."/>
            <person name="Wu W.-L."/>
            <person name="Hsu J.-L."/>
            <person name="Lin Y.-F."/>
            <person name="Huang M.-D."/>
            <person name="Li C.-Y."/>
            <person name="Huang L."/>
            <person name="Wang Z.-W."/>
            <person name="Zhao X."/>
            <person name="Zhong W.-Y."/>
            <person name="Peng D.-H."/>
            <person name="Ahmad S."/>
            <person name="Lan S."/>
            <person name="Zhang J.-S."/>
            <person name="Tsai W.-C."/>
            <person name="Van De Peer Y."/>
            <person name="Liu Z.-J."/>
        </authorList>
    </citation>
    <scope>NUCLEOTIDE SEQUENCE</scope>
    <source>
        <strain evidence="1">SCP</strain>
        <tissue evidence="1">Leaves</tissue>
    </source>
</reference>
<proteinExistence type="predicted"/>
<dbReference type="SUPFAM" id="SSF51197">
    <property type="entry name" value="Clavaminate synthase-like"/>
    <property type="match status" value="1"/>
</dbReference>
<evidence type="ECO:0000313" key="1">
    <source>
        <dbReference type="EMBL" id="KAK1271621.1"/>
    </source>
</evidence>
<dbReference type="Gene3D" id="2.60.120.650">
    <property type="entry name" value="Cupin"/>
    <property type="match status" value="1"/>
</dbReference>
<sequence>MKQEWLGTDDIQRWGRISVEDFVRDFEELNRLVLLLGCLEDWLVLEKWDREYLIGVSGDIRFTVGPVDYFQYADSAKEERPLYLFDLSFTDKLPSLCMDYEGA</sequence>
<dbReference type="GO" id="GO:0005634">
    <property type="term" value="C:nucleus"/>
    <property type="evidence" value="ECO:0007669"/>
    <property type="project" value="TreeGrafter"/>
</dbReference>
<dbReference type="InterPro" id="IPR050910">
    <property type="entry name" value="JMJD6_ArgDemeth/LysHydrox"/>
</dbReference>
<name>A0AAV9B5L1_ACOGR</name>
<dbReference type="EMBL" id="JAUJYN010000005">
    <property type="protein sequence ID" value="KAK1271621.1"/>
    <property type="molecule type" value="Genomic_DNA"/>
</dbReference>
<evidence type="ECO:0000313" key="2">
    <source>
        <dbReference type="Proteomes" id="UP001179952"/>
    </source>
</evidence>
<comment type="caution">
    <text evidence="1">The sequence shown here is derived from an EMBL/GenBank/DDBJ whole genome shotgun (WGS) entry which is preliminary data.</text>
</comment>
<gene>
    <name evidence="1" type="ORF">QJS04_geneDACA012951</name>
</gene>
<dbReference type="PANTHER" id="PTHR12480">
    <property type="entry name" value="ARGININE DEMETHYLASE AND LYSYL-HYDROXYLASE JMJD"/>
    <property type="match status" value="1"/>
</dbReference>
<dbReference type="Proteomes" id="UP001179952">
    <property type="component" value="Unassembled WGS sequence"/>
</dbReference>
<dbReference type="AlphaFoldDB" id="A0AAV9B5L1"/>
<accession>A0AAV9B5L1</accession>
<protein>
    <submittedName>
        <fullName evidence="1">F-box protein</fullName>
    </submittedName>
</protein>
<organism evidence="1 2">
    <name type="scientific">Acorus gramineus</name>
    <name type="common">Dwarf sweet flag</name>
    <dbReference type="NCBI Taxonomy" id="55184"/>
    <lineage>
        <taxon>Eukaryota</taxon>
        <taxon>Viridiplantae</taxon>
        <taxon>Streptophyta</taxon>
        <taxon>Embryophyta</taxon>
        <taxon>Tracheophyta</taxon>
        <taxon>Spermatophyta</taxon>
        <taxon>Magnoliopsida</taxon>
        <taxon>Liliopsida</taxon>
        <taxon>Acoraceae</taxon>
        <taxon>Acorus</taxon>
    </lineage>
</organism>
<dbReference type="GO" id="GO:0000987">
    <property type="term" value="F:cis-regulatory region sequence-specific DNA binding"/>
    <property type="evidence" value="ECO:0007669"/>
    <property type="project" value="TreeGrafter"/>
</dbReference>
<reference evidence="1" key="1">
    <citation type="journal article" date="2023" name="Nat. Commun.">
        <title>Diploid and tetraploid genomes of Acorus and the evolution of monocots.</title>
        <authorList>
            <person name="Ma L."/>
            <person name="Liu K.W."/>
            <person name="Li Z."/>
            <person name="Hsiao Y.Y."/>
            <person name="Qi Y."/>
            <person name="Fu T."/>
            <person name="Tang G.D."/>
            <person name="Zhang D."/>
            <person name="Sun W.H."/>
            <person name="Liu D.K."/>
            <person name="Li Y."/>
            <person name="Chen G.Z."/>
            <person name="Liu X.D."/>
            <person name="Liao X.Y."/>
            <person name="Jiang Y.T."/>
            <person name="Yu X."/>
            <person name="Hao Y."/>
            <person name="Huang J."/>
            <person name="Zhao X.W."/>
            <person name="Ke S."/>
            <person name="Chen Y.Y."/>
            <person name="Wu W.L."/>
            <person name="Hsu J.L."/>
            <person name="Lin Y.F."/>
            <person name="Huang M.D."/>
            <person name="Li C.Y."/>
            <person name="Huang L."/>
            <person name="Wang Z.W."/>
            <person name="Zhao X."/>
            <person name="Zhong W.Y."/>
            <person name="Peng D.H."/>
            <person name="Ahmad S."/>
            <person name="Lan S."/>
            <person name="Zhang J.S."/>
            <person name="Tsai W.C."/>
            <person name="Van de Peer Y."/>
            <person name="Liu Z.J."/>
        </authorList>
    </citation>
    <scope>NUCLEOTIDE SEQUENCE</scope>
    <source>
        <strain evidence="1">SCP</strain>
    </source>
</reference>
<dbReference type="PANTHER" id="PTHR12480:SF21">
    <property type="entry name" value="JMJC DOMAIN-CONTAINING PROTEIN 8"/>
    <property type="match status" value="1"/>
</dbReference>
<keyword evidence="2" id="KW-1185">Reference proteome</keyword>